<dbReference type="PANTHER" id="PTHR13379:SF0">
    <property type="entry name" value="UPF0415 PROTEIN C7ORF25"/>
    <property type="match status" value="1"/>
</dbReference>
<sequence>MWDHIASRRYRLLQRVTIIPDNPSSRALNVQPTRKLGINDIIILGTGDQLNIVTTTADAKAVRAVSSRMFPKQKNAPHNWRAFSI</sequence>
<reference evidence="1" key="1">
    <citation type="submission" date="2022-06" db="EMBL/GenBank/DDBJ databases">
        <title>Nostosin G and Spiroidesin B from the Cyanobacterium Dolichospermum sp. NIES-1697.</title>
        <authorList>
            <person name="Phan C.-S."/>
            <person name="Mehjabin J.J."/>
            <person name="Anas A.R.J."/>
            <person name="Hayasaka M."/>
            <person name="Onoki R."/>
            <person name="Wang J."/>
            <person name="Umezawa T."/>
            <person name="Washio K."/>
            <person name="Morikawa M."/>
            <person name="Okino T."/>
        </authorList>
    </citation>
    <scope>NUCLEOTIDE SEQUENCE</scope>
    <source>
        <strain evidence="1">NIES-1697</strain>
    </source>
</reference>
<evidence type="ECO:0000313" key="1">
    <source>
        <dbReference type="EMBL" id="UUO16238.1"/>
    </source>
</evidence>
<gene>
    <name evidence="1" type="ORF">NG743_04090</name>
</gene>
<dbReference type="EMBL" id="CP099464">
    <property type="protein sequence ID" value="UUO16238.1"/>
    <property type="molecule type" value="Genomic_DNA"/>
</dbReference>
<dbReference type="Proteomes" id="UP001057561">
    <property type="component" value="Chromosome"/>
</dbReference>
<proteinExistence type="predicted"/>
<dbReference type="RefSeq" id="WP_035083346.1">
    <property type="nucleotide sequence ID" value="NZ_CP099464.1"/>
</dbReference>
<accession>A0ABY5LW69</accession>
<protein>
    <submittedName>
        <fullName evidence="1">DUF1308 domain-containing protein</fullName>
    </submittedName>
</protein>
<keyword evidence="2" id="KW-1185">Reference proteome</keyword>
<name>A0ABY5LW69_9CYAN</name>
<organism evidence="1 2">
    <name type="scientific">Dolichospermum heterosporum TAC447</name>
    <dbReference type="NCBI Taxonomy" id="747523"/>
    <lineage>
        <taxon>Bacteria</taxon>
        <taxon>Bacillati</taxon>
        <taxon>Cyanobacteriota</taxon>
        <taxon>Cyanophyceae</taxon>
        <taxon>Nostocales</taxon>
        <taxon>Aphanizomenonaceae</taxon>
        <taxon>Dolichospermum</taxon>
        <taxon>Dolichospermum heterosporum</taxon>
    </lineage>
</organism>
<evidence type="ECO:0000313" key="2">
    <source>
        <dbReference type="Proteomes" id="UP001057561"/>
    </source>
</evidence>
<dbReference type="PANTHER" id="PTHR13379">
    <property type="entry name" value="UNCHARACTERIZED DUF1308"/>
    <property type="match status" value="1"/>
</dbReference>